<feature type="domain" description="Replication protein A C-terminal" evidence="7">
    <location>
        <begin position="173"/>
        <end position="257"/>
    </location>
</feature>
<dbReference type="Pfam" id="PF01336">
    <property type="entry name" value="tRNA_anti-codon"/>
    <property type="match status" value="1"/>
</dbReference>
<reference evidence="8" key="1">
    <citation type="submission" date="2022-07" db="EMBL/GenBank/DDBJ databases">
        <title>The genome of Lyophyllum shimeji provides insight into the initial evolution of ectomycorrhizal fungal genome.</title>
        <authorList>
            <person name="Kobayashi Y."/>
            <person name="Shibata T."/>
            <person name="Hirakawa H."/>
            <person name="Shigenobu S."/>
            <person name="Nishiyama T."/>
            <person name="Yamada A."/>
            <person name="Hasebe M."/>
            <person name="Kawaguchi M."/>
        </authorList>
    </citation>
    <scope>NUCLEOTIDE SEQUENCE</scope>
    <source>
        <strain evidence="8">AT787</strain>
    </source>
</reference>
<dbReference type="AlphaFoldDB" id="A0A9P3PF79"/>
<evidence type="ECO:0000259" key="7">
    <source>
        <dbReference type="Pfam" id="PF08784"/>
    </source>
</evidence>
<dbReference type="InterPro" id="IPR014646">
    <property type="entry name" value="Rfa2/RPA32"/>
</dbReference>
<dbReference type="Pfam" id="PF08784">
    <property type="entry name" value="RPA_C"/>
    <property type="match status" value="1"/>
</dbReference>
<dbReference type="GO" id="GO:0006260">
    <property type="term" value="P:DNA replication"/>
    <property type="evidence" value="ECO:0007669"/>
    <property type="project" value="UniProtKB-KW"/>
</dbReference>
<keyword evidence="3" id="KW-0235">DNA replication</keyword>
<evidence type="ECO:0000256" key="5">
    <source>
        <dbReference type="ARBA" id="ARBA00023242"/>
    </source>
</evidence>
<gene>
    <name evidence="8" type="primary">ssb2</name>
    <name evidence="8" type="ORF">LshimejAT787_0204550</name>
</gene>
<evidence type="ECO:0000313" key="8">
    <source>
        <dbReference type="EMBL" id="GLB34890.1"/>
    </source>
</evidence>
<evidence type="ECO:0000256" key="2">
    <source>
        <dbReference type="ARBA" id="ARBA00007815"/>
    </source>
</evidence>
<dbReference type="GO" id="GO:0006289">
    <property type="term" value="P:nucleotide-excision repair"/>
    <property type="evidence" value="ECO:0007669"/>
    <property type="project" value="TreeGrafter"/>
</dbReference>
<organism evidence="8 9">
    <name type="scientific">Lyophyllum shimeji</name>
    <name type="common">Hon-shimeji</name>
    <name type="synonym">Tricholoma shimeji</name>
    <dbReference type="NCBI Taxonomy" id="47721"/>
    <lineage>
        <taxon>Eukaryota</taxon>
        <taxon>Fungi</taxon>
        <taxon>Dikarya</taxon>
        <taxon>Basidiomycota</taxon>
        <taxon>Agaricomycotina</taxon>
        <taxon>Agaricomycetes</taxon>
        <taxon>Agaricomycetidae</taxon>
        <taxon>Agaricales</taxon>
        <taxon>Tricholomatineae</taxon>
        <taxon>Lyophyllaceae</taxon>
        <taxon>Lyophyllum</taxon>
    </lineage>
</organism>
<keyword evidence="4" id="KW-0238">DNA-binding</keyword>
<comment type="caution">
    <text evidence="8">The sequence shown here is derived from an EMBL/GenBank/DDBJ whole genome shotgun (WGS) entry which is preliminary data.</text>
</comment>
<keyword evidence="9" id="KW-1185">Reference proteome</keyword>
<evidence type="ECO:0000313" key="9">
    <source>
        <dbReference type="Proteomes" id="UP001063166"/>
    </source>
</evidence>
<dbReference type="InterPro" id="IPR012340">
    <property type="entry name" value="NA-bd_OB-fold"/>
</dbReference>
<accession>A0A9P3PF79</accession>
<evidence type="ECO:0000256" key="4">
    <source>
        <dbReference type="ARBA" id="ARBA00023125"/>
    </source>
</evidence>
<sequence length="264" mass="28197">MSQYGDIYGGGGGFLQGGSPYSASGSPSGGRNKEASHSLRPLTVAQLLKATQAHADAEWTVDEAEIGQVTIVGQVVTIQSQTTNCVYWIDDGTGRIEARHWVDSTSEEDSAKWGGIEETKYVRVTGTLKTFGNKRYINATHIRGATDPHELYFHILEAITITLMVDRGSSSAASASGAAASAYTSPQAVSSAPDEYSHLPPLQQKIIRFISAQPRSDEGVHVSSIARATGTQGDAEKISDALDKLMDEGLVYSTIDDSHFNLST</sequence>
<dbReference type="CDD" id="cd04478">
    <property type="entry name" value="RPA2_DBD_D"/>
    <property type="match status" value="1"/>
</dbReference>
<dbReference type="SUPFAM" id="SSF50249">
    <property type="entry name" value="Nucleic acid-binding proteins"/>
    <property type="match status" value="1"/>
</dbReference>
<dbReference type="GO" id="GO:0000781">
    <property type="term" value="C:chromosome, telomeric region"/>
    <property type="evidence" value="ECO:0007669"/>
    <property type="project" value="TreeGrafter"/>
</dbReference>
<dbReference type="PANTHER" id="PTHR13989:SF16">
    <property type="entry name" value="REPLICATION PROTEIN A2"/>
    <property type="match status" value="1"/>
</dbReference>
<dbReference type="Proteomes" id="UP001063166">
    <property type="component" value="Unassembled WGS sequence"/>
</dbReference>
<comment type="similarity">
    <text evidence="2">Belongs to the replication factor A protein 2 family.</text>
</comment>
<dbReference type="GO" id="GO:0035861">
    <property type="term" value="C:site of double-strand break"/>
    <property type="evidence" value="ECO:0007669"/>
    <property type="project" value="TreeGrafter"/>
</dbReference>
<evidence type="ECO:0000256" key="1">
    <source>
        <dbReference type="ARBA" id="ARBA00004123"/>
    </source>
</evidence>
<dbReference type="PANTHER" id="PTHR13989">
    <property type="entry name" value="REPLICATION PROTEIN A-RELATED"/>
    <property type="match status" value="1"/>
</dbReference>
<evidence type="ECO:0000259" key="6">
    <source>
        <dbReference type="Pfam" id="PF01336"/>
    </source>
</evidence>
<evidence type="ECO:0000256" key="3">
    <source>
        <dbReference type="ARBA" id="ARBA00022705"/>
    </source>
</evidence>
<keyword evidence="5" id="KW-0539">Nucleus</keyword>
<dbReference type="Gene3D" id="1.10.10.10">
    <property type="entry name" value="Winged helix-like DNA-binding domain superfamily/Winged helix DNA-binding domain"/>
    <property type="match status" value="1"/>
</dbReference>
<dbReference type="InterPro" id="IPR036390">
    <property type="entry name" value="WH_DNA-bd_sf"/>
</dbReference>
<name>A0A9P3PF79_LYOSH</name>
<dbReference type="OrthoDB" id="25571at2759"/>
<dbReference type="GO" id="GO:0005662">
    <property type="term" value="C:DNA replication factor A complex"/>
    <property type="evidence" value="ECO:0007669"/>
    <property type="project" value="TreeGrafter"/>
</dbReference>
<dbReference type="PIRSF" id="PIRSF036949">
    <property type="entry name" value="RPA32"/>
    <property type="match status" value="1"/>
</dbReference>
<dbReference type="InterPro" id="IPR014892">
    <property type="entry name" value="RPA_C"/>
</dbReference>
<dbReference type="EMBL" id="BRPK01000002">
    <property type="protein sequence ID" value="GLB34890.1"/>
    <property type="molecule type" value="Genomic_DNA"/>
</dbReference>
<dbReference type="SUPFAM" id="SSF46785">
    <property type="entry name" value="Winged helix' DNA-binding domain"/>
    <property type="match status" value="1"/>
</dbReference>
<dbReference type="GO" id="GO:0000724">
    <property type="term" value="P:double-strand break repair via homologous recombination"/>
    <property type="evidence" value="ECO:0007669"/>
    <property type="project" value="TreeGrafter"/>
</dbReference>
<dbReference type="Gene3D" id="2.40.50.140">
    <property type="entry name" value="Nucleic acid-binding proteins"/>
    <property type="match status" value="1"/>
</dbReference>
<dbReference type="GO" id="GO:0003697">
    <property type="term" value="F:single-stranded DNA binding"/>
    <property type="evidence" value="ECO:0007669"/>
    <property type="project" value="TreeGrafter"/>
</dbReference>
<dbReference type="InterPro" id="IPR004365">
    <property type="entry name" value="NA-bd_OB_tRNA"/>
</dbReference>
<feature type="domain" description="OB" evidence="6">
    <location>
        <begin position="69"/>
        <end position="143"/>
    </location>
</feature>
<proteinExistence type="inferred from homology"/>
<protein>
    <submittedName>
        <fullName evidence="8">Replication protein A, subunit RPA32</fullName>
    </submittedName>
</protein>
<dbReference type="InterPro" id="IPR040260">
    <property type="entry name" value="RFA2-like"/>
</dbReference>
<comment type="subcellular location">
    <subcellularLocation>
        <location evidence="1">Nucleus</location>
    </subcellularLocation>
</comment>
<dbReference type="InterPro" id="IPR036388">
    <property type="entry name" value="WH-like_DNA-bd_sf"/>
</dbReference>